<dbReference type="InterPro" id="IPR029787">
    <property type="entry name" value="Nucleotide_cyclase"/>
</dbReference>
<feature type="transmembrane region" description="Helical" evidence="4">
    <location>
        <begin position="107"/>
        <end position="124"/>
    </location>
</feature>
<organism evidence="6 7">
    <name type="scientific">Stenotrophobium rhamnosiphilum</name>
    <dbReference type="NCBI Taxonomy" id="2029166"/>
    <lineage>
        <taxon>Bacteria</taxon>
        <taxon>Pseudomonadati</taxon>
        <taxon>Pseudomonadota</taxon>
        <taxon>Gammaproteobacteria</taxon>
        <taxon>Nevskiales</taxon>
        <taxon>Nevskiaceae</taxon>
        <taxon>Stenotrophobium</taxon>
    </lineage>
</organism>
<comment type="cofactor">
    <cofactor evidence="1">
        <name>Mg(2+)</name>
        <dbReference type="ChEBI" id="CHEBI:18420"/>
    </cofactor>
</comment>
<dbReference type="GO" id="GO:0052621">
    <property type="term" value="F:diguanylate cyclase activity"/>
    <property type="evidence" value="ECO:0007669"/>
    <property type="project" value="UniProtKB-EC"/>
</dbReference>
<accession>A0A2T5MG46</accession>
<evidence type="ECO:0000256" key="1">
    <source>
        <dbReference type="ARBA" id="ARBA00001946"/>
    </source>
</evidence>
<dbReference type="GO" id="GO:1902201">
    <property type="term" value="P:negative regulation of bacterial-type flagellum-dependent cell motility"/>
    <property type="evidence" value="ECO:0007669"/>
    <property type="project" value="TreeGrafter"/>
</dbReference>
<dbReference type="NCBIfam" id="TIGR00254">
    <property type="entry name" value="GGDEF"/>
    <property type="match status" value="1"/>
</dbReference>
<dbReference type="PANTHER" id="PTHR45138:SF9">
    <property type="entry name" value="DIGUANYLATE CYCLASE DGCM-RELATED"/>
    <property type="match status" value="1"/>
</dbReference>
<keyword evidence="4" id="KW-1133">Transmembrane helix</keyword>
<feature type="transmembrane region" description="Helical" evidence="4">
    <location>
        <begin position="83"/>
        <end position="101"/>
    </location>
</feature>
<dbReference type="FunFam" id="3.30.70.270:FF:000001">
    <property type="entry name" value="Diguanylate cyclase domain protein"/>
    <property type="match status" value="1"/>
</dbReference>
<evidence type="ECO:0000256" key="3">
    <source>
        <dbReference type="ARBA" id="ARBA00034247"/>
    </source>
</evidence>
<dbReference type="SMART" id="SM00267">
    <property type="entry name" value="GGDEF"/>
    <property type="match status" value="1"/>
</dbReference>
<evidence type="ECO:0000313" key="6">
    <source>
        <dbReference type="EMBL" id="PTU31555.1"/>
    </source>
</evidence>
<feature type="transmembrane region" description="Helical" evidence="4">
    <location>
        <begin position="32"/>
        <end position="52"/>
    </location>
</feature>
<dbReference type="PANTHER" id="PTHR45138">
    <property type="entry name" value="REGULATORY COMPONENTS OF SENSORY TRANSDUCTION SYSTEM"/>
    <property type="match status" value="1"/>
</dbReference>
<name>A0A2T5MG46_9GAMM</name>
<keyword evidence="4" id="KW-0472">Membrane</keyword>
<keyword evidence="4" id="KW-0812">Transmembrane</keyword>
<dbReference type="Proteomes" id="UP000244248">
    <property type="component" value="Unassembled WGS sequence"/>
</dbReference>
<feature type="transmembrane region" description="Helical" evidence="4">
    <location>
        <begin position="175"/>
        <end position="193"/>
    </location>
</feature>
<dbReference type="InterPro" id="IPR000160">
    <property type="entry name" value="GGDEF_dom"/>
</dbReference>
<dbReference type="InterPro" id="IPR043128">
    <property type="entry name" value="Rev_trsase/Diguanyl_cyclase"/>
</dbReference>
<comment type="caution">
    <text evidence="6">The sequence shown here is derived from an EMBL/GenBank/DDBJ whole genome shotgun (WGS) entry which is preliminary data.</text>
</comment>
<dbReference type="GO" id="GO:0043709">
    <property type="term" value="P:cell adhesion involved in single-species biofilm formation"/>
    <property type="evidence" value="ECO:0007669"/>
    <property type="project" value="TreeGrafter"/>
</dbReference>
<feature type="domain" description="GGDEF" evidence="5">
    <location>
        <begin position="234"/>
        <end position="366"/>
    </location>
</feature>
<dbReference type="Pfam" id="PF00990">
    <property type="entry name" value="GGDEF"/>
    <property type="match status" value="1"/>
</dbReference>
<dbReference type="SUPFAM" id="SSF55073">
    <property type="entry name" value="Nucleotide cyclase"/>
    <property type="match status" value="1"/>
</dbReference>
<dbReference type="EC" id="2.7.7.65" evidence="2"/>
<feature type="transmembrane region" description="Helical" evidence="4">
    <location>
        <begin position="58"/>
        <end position="76"/>
    </location>
</feature>
<evidence type="ECO:0000256" key="4">
    <source>
        <dbReference type="SAM" id="Phobius"/>
    </source>
</evidence>
<dbReference type="PROSITE" id="PS50887">
    <property type="entry name" value="GGDEF"/>
    <property type="match status" value="1"/>
</dbReference>
<keyword evidence="7" id="KW-1185">Reference proteome</keyword>
<proteinExistence type="predicted"/>
<dbReference type="EMBL" id="QANS01000003">
    <property type="protein sequence ID" value="PTU31555.1"/>
    <property type="molecule type" value="Genomic_DNA"/>
</dbReference>
<evidence type="ECO:0000313" key="7">
    <source>
        <dbReference type="Proteomes" id="UP000244248"/>
    </source>
</evidence>
<dbReference type="GO" id="GO:0005886">
    <property type="term" value="C:plasma membrane"/>
    <property type="evidence" value="ECO:0007669"/>
    <property type="project" value="TreeGrafter"/>
</dbReference>
<dbReference type="InterPro" id="IPR050469">
    <property type="entry name" value="Diguanylate_Cyclase"/>
</dbReference>
<dbReference type="Gene3D" id="3.30.70.270">
    <property type="match status" value="1"/>
</dbReference>
<comment type="catalytic activity">
    <reaction evidence="3">
        <text>2 GTP = 3',3'-c-di-GMP + 2 diphosphate</text>
        <dbReference type="Rhea" id="RHEA:24898"/>
        <dbReference type="ChEBI" id="CHEBI:33019"/>
        <dbReference type="ChEBI" id="CHEBI:37565"/>
        <dbReference type="ChEBI" id="CHEBI:58805"/>
        <dbReference type="EC" id="2.7.7.65"/>
    </reaction>
</comment>
<sequence>MSAARRIFVMKFFGPEAEGEDTETIRTTFRLVVQRSTFLIAAVCLFDSAMFYSIGDEQWWWCLSVSLACLPAYYFVDLKRSFPVFLVTVLLIIAVIIWYGTHVALRFGSGINFHFKLIAILPLIAVSGRMSVRAKWIAMVAFTAWMIYLDYRVTLTPNSPLLNPLVSEFMRALNYGLPLLVIAAVVLHYFQLVTEQQALLKEHATTDPLTGLMNRRRLREVWTLAEADGRRGSFPLSIVLCDVDRFKSINDTYGHDVGDGVLQQLGQALRNEVRMTDSVCRWGGEEFLLLLPHSDSVQAMVTANRIRENIAAMPLQIGGHTLNVTITMGVATLQHEEKFEDAAHRADVALYAGKAAGRNRTMAAATHYPAL</sequence>
<dbReference type="CDD" id="cd01949">
    <property type="entry name" value="GGDEF"/>
    <property type="match status" value="1"/>
</dbReference>
<gene>
    <name evidence="6" type="ORF">CJD38_09505</name>
</gene>
<evidence type="ECO:0000259" key="5">
    <source>
        <dbReference type="PROSITE" id="PS50887"/>
    </source>
</evidence>
<reference evidence="6 7" key="1">
    <citation type="submission" date="2018-04" db="EMBL/GenBank/DDBJ databases">
        <title>Novel species isolated from glacier.</title>
        <authorList>
            <person name="Liu Q."/>
            <person name="Xin Y.-H."/>
        </authorList>
    </citation>
    <scope>NUCLEOTIDE SEQUENCE [LARGE SCALE GENOMIC DNA]</scope>
    <source>
        <strain evidence="6 7">GT1R17</strain>
    </source>
</reference>
<feature type="transmembrane region" description="Helical" evidence="4">
    <location>
        <begin position="136"/>
        <end position="155"/>
    </location>
</feature>
<evidence type="ECO:0000256" key="2">
    <source>
        <dbReference type="ARBA" id="ARBA00012528"/>
    </source>
</evidence>
<protein>
    <recommendedName>
        <fullName evidence="2">diguanylate cyclase</fullName>
        <ecNumber evidence="2">2.7.7.65</ecNumber>
    </recommendedName>
</protein>
<dbReference type="AlphaFoldDB" id="A0A2T5MG46"/>